<accession>A0A814HNJ3</accession>
<protein>
    <submittedName>
        <fullName evidence="2">Uncharacterized protein</fullName>
    </submittedName>
</protein>
<sequence length="866" mass="98125">MKNKDKFDISSSPNEVSFDEKVKANKISETKPIKFNSSSMIHETTNVNIDSLESTKQNSSSMKMNNIQNIDSNKVSSSQEFPKIDLSSDSMQSKQLIINQIHDNIDETLSTIESSDNSELLKSKADRNQQIKVNYSKEITINSTSQQFDSILLSELPTENKLESRGSQSNTNVVSQRFTSPTGNVMTDPLISCQNFKEKNSIYNPNLDNLQDKKDELVSTSKNLPNSSIGNDFPRKSILRNTQSKSIPPFHANILLASIKQQQEQTQNKSFQIIESSTTESSKKSKSNEISSNKIDDKSISAIKRSYALLPISTPAIFPIKPKSTKKSDISNLIKLSSENTLTEKNDQQMLSDSKFNAINSTSLSNNPSSKEEDDIKQYEVLTSNRIINDLNTQNKTVASFSNKLSQKYIFNQLDSSLNKSQQNQFEEKIEKIICQIMKQALHILSEVTQSSQINTISFTKVNSIESSSVQMSIFDMKNSSDKVQSIILSPSHDDKHRTISSKCIPLAERLAHAKAKKLATITESNSKDVRSLPLSEQHRSVRKKCFSFTSDRLKQSFTNTSSQSSMNQFKNKENSYENSISTHIQQEPNNIFSVVHPINKITNNLISSSNTASFSSSSISSINKINSSIDKIETNSSHRNCFEKETNSTIQHDYLLLNNSPSKNKFASISTSNFNQISNLTTELPINKILTEDNKQSSLLSTTLFNYNKKDKLNSTMIPSYHMKQLPISPKIKDNEFINKNLSEIINKNEKFDQISDNDELKIISYLANSKYQQISNPSTPKPCNPLWNNISNEKILSQHKNNHLTAIENNKFSKEINHKDHNQNYHSSTTLFTFITRQQYLKEQQTLNEHILYVKQTKHLYKSQ</sequence>
<reference evidence="2" key="1">
    <citation type="submission" date="2021-02" db="EMBL/GenBank/DDBJ databases">
        <authorList>
            <person name="Nowell W R."/>
        </authorList>
    </citation>
    <scope>NUCLEOTIDE SEQUENCE</scope>
</reference>
<organism evidence="2 3">
    <name type="scientific">Rotaria sordida</name>
    <dbReference type="NCBI Taxonomy" id="392033"/>
    <lineage>
        <taxon>Eukaryota</taxon>
        <taxon>Metazoa</taxon>
        <taxon>Spiralia</taxon>
        <taxon>Gnathifera</taxon>
        <taxon>Rotifera</taxon>
        <taxon>Eurotatoria</taxon>
        <taxon>Bdelloidea</taxon>
        <taxon>Philodinida</taxon>
        <taxon>Philodinidae</taxon>
        <taxon>Rotaria</taxon>
    </lineage>
</organism>
<evidence type="ECO:0000313" key="3">
    <source>
        <dbReference type="Proteomes" id="UP000663889"/>
    </source>
</evidence>
<proteinExistence type="predicted"/>
<evidence type="ECO:0000256" key="1">
    <source>
        <dbReference type="SAM" id="MobiDB-lite"/>
    </source>
</evidence>
<dbReference type="Proteomes" id="UP000663889">
    <property type="component" value="Unassembled WGS sequence"/>
</dbReference>
<name>A0A814HNJ3_9BILA</name>
<feature type="region of interest" description="Disordered" evidence="1">
    <location>
        <begin position="268"/>
        <end position="292"/>
    </location>
</feature>
<gene>
    <name evidence="2" type="ORF">SEV965_LOCUS11363</name>
</gene>
<evidence type="ECO:0000313" key="2">
    <source>
        <dbReference type="EMBL" id="CAF1012361.1"/>
    </source>
</evidence>
<comment type="caution">
    <text evidence="2">The sequence shown here is derived from an EMBL/GenBank/DDBJ whole genome shotgun (WGS) entry which is preliminary data.</text>
</comment>
<dbReference type="EMBL" id="CAJNOU010000488">
    <property type="protein sequence ID" value="CAF1012361.1"/>
    <property type="molecule type" value="Genomic_DNA"/>
</dbReference>
<dbReference type="AlphaFoldDB" id="A0A814HNJ3"/>